<evidence type="ECO:0000259" key="4">
    <source>
        <dbReference type="PROSITE" id="PS50949"/>
    </source>
</evidence>
<dbReference type="KEGG" id="ppru:FDP22_04850"/>
<sequence>MTDPAAAPGTLAQQAYGALKSRILEGGFAPEDMLTERGLAAASGVSRTPLRAAISRLEAEGVIARLPGGALMIRPVTAETLLEIVQTRRLLEAAAAARAAERIAAGAPLPATLEASRDTMRAYAEGRDTAFDTFWADDDAFHAAVAETAGLQLLPELLAQMRAEARRCTITRAHDRFAEQAAEHLAVIEAIAAGRPDAARAAMEAHLESVRARFLGWLGRP</sequence>
<dbReference type="Proteomes" id="UP000305888">
    <property type="component" value="Chromosome"/>
</dbReference>
<keyword evidence="1" id="KW-0805">Transcription regulation</keyword>
<organism evidence="5 6">
    <name type="scientific">Paroceanicella profunda</name>
    <dbReference type="NCBI Taxonomy" id="2579971"/>
    <lineage>
        <taxon>Bacteria</taxon>
        <taxon>Pseudomonadati</taxon>
        <taxon>Pseudomonadota</taxon>
        <taxon>Alphaproteobacteria</taxon>
        <taxon>Rhodobacterales</taxon>
        <taxon>Paracoccaceae</taxon>
        <taxon>Paroceanicella</taxon>
    </lineage>
</organism>
<keyword evidence="3" id="KW-0804">Transcription</keyword>
<dbReference type="GO" id="GO:0003700">
    <property type="term" value="F:DNA-binding transcription factor activity"/>
    <property type="evidence" value="ECO:0007669"/>
    <property type="project" value="InterPro"/>
</dbReference>
<dbReference type="Pfam" id="PF00392">
    <property type="entry name" value="GntR"/>
    <property type="match status" value="1"/>
</dbReference>
<evidence type="ECO:0000256" key="1">
    <source>
        <dbReference type="ARBA" id="ARBA00023015"/>
    </source>
</evidence>
<dbReference type="GO" id="GO:0003677">
    <property type="term" value="F:DNA binding"/>
    <property type="evidence" value="ECO:0007669"/>
    <property type="project" value="UniProtKB-KW"/>
</dbReference>
<name>A0A5B8FXC6_9RHOB</name>
<dbReference type="AlphaFoldDB" id="A0A5B8FXC6"/>
<dbReference type="PRINTS" id="PR00035">
    <property type="entry name" value="HTHGNTR"/>
</dbReference>
<evidence type="ECO:0000313" key="5">
    <source>
        <dbReference type="EMBL" id="QDL91169.1"/>
    </source>
</evidence>
<dbReference type="InterPro" id="IPR036390">
    <property type="entry name" value="WH_DNA-bd_sf"/>
</dbReference>
<dbReference type="SMART" id="SM00345">
    <property type="entry name" value="HTH_GNTR"/>
    <property type="match status" value="1"/>
</dbReference>
<protein>
    <submittedName>
        <fullName evidence="5">GntR family transcriptional regulator</fullName>
    </submittedName>
</protein>
<reference evidence="5 6" key="1">
    <citation type="submission" date="2019-06" db="EMBL/GenBank/DDBJ databases">
        <title>Genome sequence of Rhodobacteraceae bacterium D4M1.</title>
        <authorList>
            <person name="Cao J."/>
        </authorList>
    </citation>
    <scope>NUCLEOTIDE SEQUENCE [LARGE SCALE GENOMIC DNA]</scope>
    <source>
        <strain evidence="5 6">D4M1</strain>
    </source>
</reference>
<dbReference type="InterPro" id="IPR011711">
    <property type="entry name" value="GntR_C"/>
</dbReference>
<dbReference type="PANTHER" id="PTHR43537:SF24">
    <property type="entry name" value="GLUCONATE OPERON TRANSCRIPTIONAL REPRESSOR"/>
    <property type="match status" value="1"/>
</dbReference>
<dbReference type="Gene3D" id="1.10.10.10">
    <property type="entry name" value="Winged helix-like DNA-binding domain superfamily/Winged helix DNA-binding domain"/>
    <property type="match status" value="1"/>
</dbReference>
<dbReference type="InterPro" id="IPR036388">
    <property type="entry name" value="WH-like_DNA-bd_sf"/>
</dbReference>
<accession>A0A5B8FXC6</accession>
<dbReference type="EMBL" id="CP040818">
    <property type="protein sequence ID" value="QDL91169.1"/>
    <property type="molecule type" value="Genomic_DNA"/>
</dbReference>
<dbReference type="SUPFAM" id="SSF46785">
    <property type="entry name" value="Winged helix' DNA-binding domain"/>
    <property type="match status" value="1"/>
</dbReference>
<evidence type="ECO:0000256" key="2">
    <source>
        <dbReference type="ARBA" id="ARBA00023125"/>
    </source>
</evidence>
<dbReference type="PANTHER" id="PTHR43537">
    <property type="entry name" value="TRANSCRIPTIONAL REGULATOR, GNTR FAMILY"/>
    <property type="match status" value="1"/>
</dbReference>
<dbReference type="OrthoDB" id="9028214at2"/>
<proteinExistence type="predicted"/>
<dbReference type="SMART" id="SM00895">
    <property type="entry name" value="FCD"/>
    <property type="match status" value="1"/>
</dbReference>
<dbReference type="InterPro" id="IPR008920">
    <property type="entry name" value="TF_FadR/GntR_C"/>
</dbReference>
<evidence type="ECO:0000256" key="3">
    <source>
        <dbReference type="ARBA" id="ARBA00023163"/>
    </source>
</evidence>
<dbReference type="PROSITE" id="PS50949">
    <property type="entry name" value="HTH_GNTR"/>
    <property type="match status" value="1"/>
</dbReference>
<dbReference type="InterPro" id="IPR000524">
    <property type="entry name" value="Tscrpt_reg_HTH_GntR"/>
</dbReference>
<feature type="domain" description="HTH gntR-type" evidence="4">
    <location>
        <begin position="9"/>
        <end position="76"/>
    </location>
</feature>
<gene>
    <name evidence="5" type="ORF">FDP22_04850</name>
</gene>
<dbReference type="CDD" id="cd07377">
    <property type="entry name" value="WHTH_GntR"/>
    <property type="match status" value="1"/>
</dbReference>
<dbReference type="SUPFAM" id="SSF48008">
    <property type="entry name" value="GntR ligand-binding domain-like"/>
    <property type="match status" value="1"/>
</dbReference>
<evidence type="ECO:0000313" key="6">
    <source>
        <dbReference type="Proteomes" id="UP000305888"/>
    </source>
</evidence>
<keyword evidence="6" id="KW-1185">Reference proteome</keyword>
<dbReference type="Pfam" id="PF07729">
    <property type="entry name" value="FCD"/>
    <property type="match status" value="1"/>
</dbReference>
<dbReference type="RefSeq" id="WP_138575567.1">
    <property type="nucleotide sequence ID" value="NZ_CP040818.1"/>
</dbReference>
<keyword evidence="2" id="KW-0238">DNA-binding</keyword>
<dbReference type="Gene3D" id="1.20.120.530">
    <property type="entry name" value="GntR ligand-binding domain-like"/>
    <property type="match status" value="1"/>
</dbReference>